<dbReference type="InterPro" id="IPR027417">
    <property type="entry name" value="P-loop_NTPase"/>
</dbReference>
<feature type="domain" description="Guanylate cyclase" evidence="3">
    <location>
        <begin position="66"/>
        <end position="194"/>
    </location>
</feature>
<dbReference type="PROSITE" id="PS50125">
    <property type="entry name" value="GUANYLATE_CYCLASE_2"/>
    <property type="match status" value="1"/>
</dbReference>
<evidence type="ECO:0000259" key="3">
    <source>
        <dbReference type="PROSITE" id="PS50125"/>
    </source>
</evidence>
<comment type="caution">
    <text evidence="4">The sequence shown here is derived from an EMBL/GenBank/DDBJ whole genome shotgun (WGS) entry which is preliminary data.</text>
</comment>
<proteinExistence type="predicted"/>
<keyword evidence="1" id="KW-0547">Nucleotide-binding</keyword>
<dbReference type="Proteomes" id="UP000295783">
    <property type="component" value="Unassembled WGS sequence"/>
</dbReference>
<dbReference type="Gene3D" id="3.40.50.300">
    <property type="entry name" value="P-loop containing nucleotide triphosphate hydrolases"/>
    <property type="match status" value="1"/>
</dbReference>
<dbReference type="Gene3D" id="3.30.70.1230">
    <property type="entry name" value="Nucleotide cyclase"/>
    <property type="match status" value="1"/>
</dbReference>
<dbReference type="SMART" id="SM00044">
    <property type="entry name" value="CYCc"/>
    <property type="match status" value="1"/>
</dbReference>
<dbReference type="RefSeq" id="WP_166645069.1">
    <property type="nucleotide sequence ID" value="NZ_SNYW01000007.1"/>
</dbReference>
<dbReference type="Gene3D" id="1.25.40.10">
    <property type="entry name" value="Tetratricopeptide repeat domain"/>
    <property type="match status" value="1"/>
</dbReference>
<dbReference type="GO" id="GO:0004016">
    <property type="term" value="F:adenylate cyclase activity"/>
    <property type="evidence" value="ECO:0007669"/>
    <property type="project" value="TreeGrafter"/>
</dbReference>
<dbReference type="InterPro" id="IPR029787">
    <property type="entry name" value="Nucleotide_cyclase"/>
</dbReference>
<gene>
    <name evidence="4" type="ORF">A8950_1727</name>
</gene>
<keyword evidence="2" id="KW-0067">ATP-binding</keyword>
<dbReference type="GO" id="GO:0009190">
    <property type="term" value="P:cyclic nucleotide biosynthetic process"/>
    <property type="evidence" value="ECO:0007669"/>
    <property type="project" value="InterPro"/>
</dbReference>
<keyword evidence="5" id="KW-1185">Reference proteome</keyword>
<evidence type="ECO:0000313" key="5">
    <source>
        <dbReference type="Proteomes" id="UP000295783"/>
    </source>
</evidence>
<evidence type="ECO:0000256" key="1">
    <source>
        <dbReference type="ARBA" id="ARBA00022741"/>
    </source>
</evidence>
<dbReference type="InterPro" id="IPR001054">
    <property type="entry name" value="A/G_cyclase"/>
</dbReference>
<dbReference type="InterPro" id="IPR011990">
    <property type="entry name" value="TPR-like_helical_dom_sf"/>
</dbReference>
<dbReference type="Pfam" id="PF13191">
    <property type="entry name" value="AAA_16"/>
    <property type="match status" value="1"/>
</dbReference>
<dbReference type="EMBL" id="SNYW01000007">
    <property type="protein sequence ID" value="TDQ83440.1"/>
    <property type="molecule type" value="Genomic_DNA"/>
</dbReference>
<name>A0A4V3DEX0_9PROT</name>
<dbReference type="InterPro" id="IPR025874">
    <property type="entry name" value="DZR"/>
</dbReference>
<reference evidence="4 5" key="1">
    <citation type="submission" date="2019-03" db="EMBL/GenBank/DDBJ databases">
        <title>Genomic Encyclopedia of Type Strains, Phase III (KMG-III): the genomes of soil and plant-associated and newly described type strains.</title>
        <authorList>
            <person name="Whitman W."/>
        </authorList>
    </citation>
    <scope>NUCLEOTIDE SEQUENCE [LARGE SCALE GENOMIC DNA]</scope>
    <source>
        <strain evidence="4 5">CGMCC 1.7660</strain>
    </source>
</reference>
<evidence type="ECO:0000256" key="2">
    <source>
        <dbReference type="ARBA" id="ARBA00022840"/>
    </source>
</evidence>
<dbReference type="GO" id="GO:0005524">
    <property type="term" value="F:ATP binding"/>
    <property type="evidence" value="ECO:0007669"/>
    <property type="project" value="UniProtKB-KW"/>
</dbReference>
<dbReference type="Pfam" id="PF00211">
    <property type="entry name" value="Guanylate_cyc"/>
    <property type="match status" value="1"/>
</dbReference>
<dbReference type="InterPro" id="IPR041664">
    <property type="entry name" value="AAA_16"/>
</dbReference>
<dbReference type="SUPFAM" id="SSF55073">
    <property type="entry name" value="Nucleotide cyclase"/>
    <property type="match status" value="1"/>
</dbReference>
<sequence length="1061" mass="111693">MRCGACNAENREDRRFCAACGAPLPFPCPACGFANDPGDGFCGGCGRGLLGAGAAHEMPAERRPVSILFADLAGYSALAQRADPEDVHALLARFFAVADDIVLRFGGRIDKHMGDNVMALFGAPVAHGDDPRRAVGAALAIHAAMPALAAETGHDLKVHIGIAVGDVLASGLGSAAHSSYTVIGNAVNLAARLMELAPPGETRVSAEIAAAVAGHCQVTPLGRQAVKGIGAEVEIFRVAEAAPVEGQDARDIVGRRAEIAQIAGLLAACRQAMTGLCLLIRGVPGIGKSRLLEEALRQAGVLGYRPALVRILDFGAGRERDPMCQLARALLDLVLLDLAPAASALTPLQLALIRDLADRPLAAEEQQLVAAMDHAARAGLRVEALAALLAGLAAPVPLLLAVEDIHWADAGVLDLLAVLTERVAGLPVVIVLTSRLDPDPIDAAWRARLHDGRIVTIDLAPMTEAEALEMSRQIAADLDAFARQCVVRAEGNPLFLEQLLRSRLTGEADDLPASLRNVVLARLDQLPESERLALQAASVLGQHFDAADLALLLERPAFDPAPMLRRQLLRPVAGGYLFAHALVHHGIYSTLTRERRRALHNRAAGLFAERDPVLHAEHLDRAEAAGAALAYARAAENEAARYHLDLAKRLAARGLELAQDDAELVRLGLVAGRCHLDIGEALPAQAAFGRALAAAMAPLDRCLALIGLAASDRQLGNLEAALANLAMAEPVARQADDASLLAEISYLRGNLHFAVGAADSCLQAHEMALAAARRAGATEWLARAESGLGDANYMLGRYAEAEGHFSASVATAEAAGHLRIICVNRCMIGNCHVFACRFDEALQHVALAQEAAARIGDRFGEMFGLECRAFILMAAHRWAEAAAPAEAAMQRAAAIGARRFESITAAILARARLEAGERDAALALSARALELAEATGIGFAGAIIESIRAGILGPGADGRAAVDRGERLLLATSMAHNHIFFRTFAIDWAIAAGDWPLVGQHAESLAAFTASRPSAYTDIVIERARLFSRFGRDATAAAAREALAALAVRTGELGFALRFPA</sequence>
<dbReference type="GO" id="GO:0005737">
    <property type="term" value="C:cytoplasm"/>
    <property type="evidence" value="ECO:0007669"/>
    <property type="project" value="TreeGrafter"/>
</dbReference>
<evidence type="ECO:0000313" key="4">
    <source>
        <dbReference type="EMBL" id="TDQ83440.1"/>
    </source>
</evidence>
<accession>A0A4V3DEX0</accession>
<dbReference type="AlphaFoldDB" id="A0A4V3DEX0"/>
<dbReference type="SUPFAM" id="SSF48452">
    <property type="entry name" value="TPR-like"/>
    <property type="match status" value="1"/>
</dbReference>
<organism evidence="4 5">
    <name type="scientific">Dongia mobilis</name>
    <dbReference type="NCBI Taxonomy" id="578943"/>
    <lineage>
        <taxon>Bacteria</taxon>
        <taxon>Pseudomonadati</taxon>
        <taxon>Pseudomonadota</taxon>
        <taxon>Alphaproteobacteria</taxon>
        <taxon>Rhodospirillales</taxon>
        <taxon>Dongiaceae</taxon>
        <taxon>Dongia</taxon>
    </lineage>
</organism>
<dbReference type="GO" id="GO:0035556">
    <property type="term" value="P:intracellular signal transduction"/>
    <property type="evidence" value="ECO:0007669"/>
    <property type="project" value="InterPro"/>
</dbReference>
<protein>
    <submittedName>
        <fullName evidence="4">Putative ATPase</fullName>
    </submittedName>
</protein>
<dbReference type="PANTHER" id="PTHR16305:SF28">
    <property type="entry name" value="GUANYLATE CYCLASE DOMAIN-CONTAINING PROTEIN"/>
    <property type="match status" value="1"/>
</dbReference>
<dbReference type="Pfam" id="PF12773">
    <property type="entry name" value="DZR"/>
    <property type="match status" value="1"/>
</dbReference>
<dbReference type="CDD" id="cd07302">
    <property type="entry name" value="CHD"/>
    <property type="match status" value="1"/>
</dbReference>
<dbReference type="SUPFAM" id="SSF52540">
    <property type="entry name" value="P-loop containing nucleoside triphosphate hydrolases"/>
    <property type="match status" value="1"/>
</dbReference>
<dbReference type="PANTHER" id="PTHR16305">
    <property type="entry name" value="TESTICULAR SOLUBLE ADENYLYL CYCLASE"/>
    <property type="match status" value="1"/>
</dbReference>